<dbReference type="EMBL" id="JAGRRH010000003">
    <property type="protein sequence ID" value="KAG7372543.1"/>
    <property type="molecule type" value="Genomic_DNA"/>
</dbReference>
<evidence type="ECO:0000256" key="2">
    <source>
        <dbReference type="SAM" id="SignalP"/>
    </source>
</evidence>
<sequence length="406" mass="45588">MLSLLLVALVSFASTVSLSRAAFVLQQQQQTGQSSSNSVITAIKATTSTPSSKWWPPSSTTVGSFRSSAVDRKTGIIPGSSREYDLYPHQEDKEEQRRLGPDEPHGGTPSSPHTQQSLSTVSRKLPVDPLAAARLRNAVHQAACDALIYQNRWKFCIAVWDEQLLDWLVGTACPGSFWTPRTYMVLAAATTTITSGMQQHDHPIWYEWEGTKRVILSLNGSPSESVQKLRSLASRILPRLSNSGRRETDIPVFDTIILTSSQLQNLLNQVASEMRTNHLNAERNHLQQQQMYNKKRRKKKRKKQKTKDEPWVIALESNPQSGIVLSLNVLKAAKQLIVVQDTGCWNIDLDCSVEEFIPQCLWLETSVESRMSQGEQCISDESFVTNLEETTYVPPQTPEEVPWGNW</sequence>
<reference evidence="3" key="2">
    <citation type="submission" date="2021-04" db="EMBL/GenBank/DDBJ databases">
        <authorList>
            <person name="Podell S."/>
        </authorList>
    </citation>
    <scope>NUCLEOTIDE SEQUENCE</scope>
    <source>
        <strain evidence="3">Hildebrandi</strain>
    </source>
</reference>
<reference evidence="3" key="1">
    <citation type="journal article" date="2021" name="Sci. Rep.">
        <title>Diploid genomic architecture of Nitzschia inconspicua, an elite biomass production diatom.</title>
        <authorList>
            <person name="Oliver A."/>
            <person name="Podell S."/>
            <person name="Pinowska A."/>
            <person name="Traller J.C."/>
            <person name="Smith S.R."/>
            <person name="McClure R."/>
            <person name="Beliaev A."/>
            <person name="Bohutskyi P."/>
            <person name="Hill E.A."/>
            <person name="Rabines A."/>
            <person name="Zheng H."/>
            <person name="Allen L.Z."/>
            <person name="Kuo A."/>
            <person name="Grigoriev I.V."/>
            <person name="Allen A.E."/>
            <person name="Hazlebeck D."/>
            <person name="Allen E.E."/>
        </authorList>
    </citation>
    <scope>NUCLEOTIDE SEQUENCE</scope>
    <source>
        <strain evidence="3">Hildebrandi</strain>
    </source>
</reference>
<proteinExistence type="predicted"/>
<feature type="compositionally biased region" description="Basic and acidic residues" evidence="1">
    <location>
        <begin position="82"/>
        <end position="105"/>
    </location>
</feature>
<evidence type="ECO:0000313" key="3">
    <source>
        <dbReference type="EMBL" id="KAG7372543.1"/>
    </source>
</evidence>
<keyword evidence="4" id="KW-1185">Reference proteome</keyword>
<evidence type="ECO:0000256" key="1">
    <source>
        <dbReference type="SAM" id="MobiDB-lite"/>
    </source>
</evidence>
<gene>
    <name evidence="3" type="ORF">IV203_018686</name>
</gene>
<dbReference type="AlphaFoldDB" id="A0A9K3M2H0"/>
<dbReference type="Proteomes" id="UP000693970">
    <property type="component" value="Unassembled WGS sequence"/>
</dbReference>
<protein>
    <submittedName>
        <fullName evidence="3">Uncharacterized protein</fullName>
    </submittedName>
</protein>
<feature type="chain" id="PRO_5039926500" evidence="2">
    <location>
        <begin position="22"/>
        <end position="406"/>
    </location>
</feature>
<feature type="region of interest" description="Disordered" evidence="1">
    <location>
        <begin position="75"/>
        <end position="122"/>
    </location>
</feature>
<accession>A0A9K3M2H0</accession>
<feature type="compositionally biased region" description="Polar residues" evidence="1">
    <location>
        <begin position="108"/>
        <end position="122"/>
    </location>
</feature>
<evidence type="ECO:0000313" key="4">
    <source>
        <dbReference type="Proteomes" id="UP000693970"/>
    </source>
</evidence>
<name>A0A9K3M2H0_9STRA</name>
<keyword evidence="2" id="KW-0732">Signal</keyword>
<feature type="region of interest" description="Disordered" evidence="1">
    <location>
        <begin position="282"/>
        <end position="308"/>
    </location>
</feature>
<organism evidence="3 4">
    <name type="scientific">Nitzschia inconspicua</name>
    <dbReference type="NCBI Taxonomy" id="303405"/>
    <lineage>
        <taxon>Eukaryota</taxon>
        <taxon>Sar</taxon>
        <taxon>Stramenopiles</taxon>
        <taxon>Ochrophyta</taxon>
        <taxon>Bacillariophyta</taxon>
        <taxon>Bacillariophyceae</taxon>
        <taxon>Bacillariophycidae</taxon>
        <taxon>Bacillariales</taxon>
        <taxon>Bacillariaceae</taxon>
        <taxon>Nitzschia</taxon>
    </lineage>
</organism>
<feature type="compositionally biased region" description="Basic residues" evidence="1">
    <location>
        <begin position="293"/>
        <end position="305"/>
    </location>
</feature>
<comment type="caution">
    <text evidence="3">The sequence shown here is derived from an EMBL/GenBank/DDBJ whole genome shotgun (WGS) entry which is preliminary data.</text>
</comment>
<feature type="signal peptide" evidence="2">
    <location>
        <begin position="1"/>
        <end position="21"/>
    </location>
</feature>